<dbReference type="GO" id="GO:0006813">
    <property type="term" value="P:potassium ion transport"/>
    <property type="evidence" value="ECO:0007669"/>
    <property type="project" value="InterPro"/>
</dbReference>
<dbReference type="EMBL" id="JACHVS010000001">
    <property type="protein sequence ID" value="MBB2994879.1"/>
    <property type="molecule type" value="Genomic_DNA"/>
</dbReference>
<organism evidence="3 4">
    <name type="scientific">Paeniglutamicibacter cryotolerans</name>
    <dbReference type="NCBI Taxonomy" id="670079"/>
    <lineage>
        <taxon>Bacteria</taxon>
        <taxon>Bacillati</taxon>
        <taxon>Actinomycetota</taxon>
        <taxon>Actinomycetes</taxon>
        <taxon>Micrococcales</taxon>
        <taxon>Micrococcaceae</taxon>
        <taxon>Paeniglutamicibacter</taxon>
    </lineage>
</organism>
<dbReference type="InterPro" id="IPR050721">
    <property type="entry name" value="Trk_Ktr_HKT_K-transport"/>
</dbReference>
<dbReference type="GO" id="GO:0008324">
    <property type="term" value="F:monoatomic cation transmembrane transporter activity"/>
    <property type="evidence" value="ECO:0007669"/>
    <property type="project" value="InterPro"/>
</dbReference>
<dbReference type="Pfam" id="PF02254">
    <property type="entry name" value="TrkA_N"/>
    <property type="match status" value="1"/>
</dbReference>
<dbReference type="PROSITE" id="PS51202">
    <property type="entry name" value="RCK_C"/>
    <property type="match status" value="1"/>
</dbReference>
<dbReference type="SUPFAM" id="SSF116726">
    <property type="entry name" value="TrkA C-terminal domain-like"/>
    <property type="match status" value="1"/>
</dbReference>
<dbReference type="PANTHER" id="PTHR43833:SF7">
    <property type="entry name" value="KTR SYSTEM POTASSIUM UPTAKE PROTEIN C"/>
    <property type="match status" value="1"/>
</dbReference>
<feature type="domain" description="RCK N-terminal" evidence="1">
    <location>
        <begin position="18"/>
        <end position="134"/>
    </location>
</feature>
<dbReference type="InterPro" id="IPR036291">
    <property type="entry name" value="NAD(P)-bd_dom_sf"/>
</dbReference>
<dbReference type="InterPro" id="IPR003148">
    <property type="entry name" value="RCK_N"/>
</dbReference>
<comment type="caution">
    <text evidence="3">The sequence shown here is derived from an EMBL/GenBank/DDBJ whole genome shotgun (WGS) entry which is preliminary data.</text>
</comment>
<name>A0A839QFG2_9MICC</name>
<dbReference type="PANTHER" id="PTHR43833">
    <property type="entry name" value="POTASSIUM CHANNEL PROTEIN 2-RELATED-RELATED"/>
    <property type="match status" value="1"/>
</dbReference>
<dbReference type="PROSITE" id="PS51201">
    <property type="entry name" value="RCK_N"/>
    <property type="match status" value="1"/>
</dbReference>
<sequence>MARHPLFSPKSIERITEADSVVVLGLGRFGGALALELVAAGTEVLGIDLDEDIVQSYNGRLTHVVRADSTREEVLRQLSVHEFDRAVVGIGSDLEASILTTSLLLRFKRPTIWAKAVSEAHGQILEQLGVEHVISPEQDMGRRVAHLVRGAMLDYVEFEDGFAMVKTRPPREALGQPLGATGIRSRHHITVVAVKRRSGEWDYTTPQTVLNADDEIIVAGATAAAERFATLL</sequence>
<evidence type="ECO:0000259" key="1">
    <source>
        <dbReference type="PROSITE" id="PS51201"/>
    </source>
</evidence>
<accession>A0A839QFG2</accession>
<evidence type="ECO:0000313" key="3">
    <source>
        <dbReference type="EMBL" id="MBB2994879.1"/>
    </source>
</evidence>
<evidence type="ECO:0000259" key="2">
    <source>
        <dbReference type="PROSITE" id="PS51202"/>
    </source>
</evidence>
<protein>
    <submittedName>
        <fullName evidence="3">Trk system potassium uptake protein TrkA</fullName>
    </submittedName>
</protein>
<dbReference type="AlphaFoldDB" id="A0A839QFG2"/>
<dbReference type="Gene3D" id="3.30.70.1450">
    <property type="entry name" value="Regulator of K+ conductance, C-terminal domain"/>
    <property type="match status" value="1"/>
</dbReference>
<dbReference type="Gene3D" id="3.40.50.720">
    <property type="entry name" value="NAD(P)-binding Rossmann-like Domain"/>
    <property type="match status" value="1"/>
</dbReference>
<keyword evidence="4" id="KW-1185">Reference proteome</keyword>
<dbReference type="Pfam" id="PF02080">
    <property type="entry name" value="TrkA_C"/>
    <property type="match status" value="1"/>
</dbReference>
<proteinExistence type="predicted"/>
<dbReference type="InterPro" id="IPR036721">
    <property type="entry name" value="RCK_C_sf"/>
</dbReference>
<reference evidence="3 4" key="1">
    <citation type="submission" date="2020-08" db="EMBL/GenBank/DDBJ databases">
        <title>Sequencing the genomes of 1000 actinobacteria strains.</title>
        <authorList>
            <person name="Klenk H.-P."/>
        </authorList>
    </citation>
    <scope>NUCLEOTIDE SEQUENCE [LARGE SCALE GENOMIC DNA]</scope>
    <source>
        <strain evidence="3 4">DSM 22826</strain>
    </source>
</reference>
<gene>
    <name evidence="3" type="ORF">E9229_001070</name>
</gene>
<dbReference type="Proteomes" id="UP000523000">
    <property type="component" value="Unassembled WGS sequence"/>
</dbReference>
<dbReference type="RefSeq" id="WP_246380364.1">
    <property type="nucleotide sequence ID" value="NZ_BAABGK010000013.1"/>
</dbReference>
<feature type="domain" description="RCK C-terminal" evidence="2">
    <location>
        <begin position="150"/>
        <end position="232"/>
    </location>
</feature>
<dbReference type="InterPro" id="IPR006037">
    <property type="entry name" value="RCK_C"/>
</dbReference>
<dbReference type="SUPFAM" id="SSF51735">
    <property type="entry name" value="NAD(P)-binding Rossmann-fold domains"/>
    <property type="match status" value="1"/>
</dbReference>
<evidence type="ECO:0000313" key="4">
    <source>
        <dbReference type="Proteomes" id="UP000523000"/>
    </source>
</evidence>